<evidence type="ECO:0000256" key="2">
    <source>
        <dbReference type="ARBA" id="ARBA00022450"/>
    </source>
</evidence>
<comment type="caution">
    <text evidence="9">The sequence shown here is derived from an EMBL/GenBank/DDBJ whole genome shotgun (WGS) entry which is preliminary data.</text>
</comment>
<dbReference type="InterPro" id="IPR006140">
    <property type="entry name" value="D-isomer_DH_NAD-bd"/>
</dbReference>
<dbReference type="InterPro" id="IPR010071">
    <property type="entry name" value="AA_adenyl_dom"/>
</dbReference>
<dbReference type="InterPro" id="IPR020845">
    <property type="entry name" value="AMP-binding_CS"/>
</dbReference>
<evidence type="ECO:0000259" key="7">
    <source>
        <dbReference type="Pfam" id="PF02826"/>
    </source>
</evidence>
<feature type="domain" description="AMP-binding enzyme C-terminal" evidence="8">
    <location>
        <begin position="426"/>
        <end position="501"/>
    </location>
</feature>
<keyword evidence="4" id="KW-0560">Oxidoreductase</keyword>
<feature type="domain" description="AMP-dependent synthetase/ligase" evidence="6">
    <location>
        <begin position="17"/>
        <end position="372"/>
    </location>
</feature>
<dbReference type="PANTHER" id="PTHR45527">
    <property type="entry name" value="NONRIBOSOMAL PEPTIDE SYNTHETASE"/>
    <property type="match status" value="1"/>
</dbReference>
<dbReference type="Pfam" id="PF13193">
    <property type="entry name" value="AMP-binding_C"/>
    <property type="match status" value="1"/>
</dbReference>
<dbReference type="PANTHER" id="PTHR45527:SF1">
    <property type="entry name" value="FATTY ACID SYNTHASE"/>
    <property type="match status" value="1"/>
</dbReference>
<dbReference type="PROSITE" id="PS00455">
    <property type="entry name" value="AMP_BINDING"/>
    <property type="match status" value="1"/>
</dbReference>
<comment type="similarity">
    <text evidence="1">Belongs to the D-isomer specific 2-hydroxyacid dehydrogenase family.</text>
</comment>
<proteinExistence type="inferred from homology"/>
<evidence type="ECO:0000313" key="10">
    <source>
        <dbReference type="Proteomes" id="UP001595975"/>
    </source>
</evidence>
<gene>
    <name evidence="9" type="ORF">ACFP3U_24145</name>
</gene>
<feature type="domain" description="D-isomer specific 2-hydroxyacid dehydrogenase NAD-binding" evidence="7">
    <location>
        <begin position="622"/>
        <end position="798"/>
    </location>
</feature>
<name>A0ABW0X679_9ACTN</name>
<dbReference type="Gene3D" id="3.30.300.30">
    <property type="match status" value="1"/>
</dbReference>
<dbReference type="SUPFAM" id="SSF51735">
    <property type="entry name" value="NAD(P)-binding Rossmann-fold domains"/>
    <property type="match status" value="1"/>
</dbReference>
<dbReference type="SUPFAM" id="SSF52283">
    <property type="entry name" value="Formate/glycerate dehydrogenase catalytic domain-like"/>
    <property type="match status" value="1"/>
</dbReference>
<dbReference type="RefSeq" id="WP_380227733.1">
    <property type="nucleotide sequence ID" value="NZ_JBHSOF010000035.1"/>
</dbReference>
<dbReference type="InterPro" id="IPR006139">
    <property type="entry name" value="D-isomer_2_OHA_DH_cat_dom"/>
</dbReference>
<dbReference type="Gene3D" id="3.40.50.12780">
    <property type="entry name" value="N-terminal domain of ligase-like"/>
    <property type="match status" value="1"/>
</dbReference>
<dbReference type="PROSITE" id="PS00671">
    <property type="entry name" value="D_2_HYDROXYACID_DH_3"/>
    <property type="match status" value="1"/>
</dbReference>
<sequence length="829" mass="87266">MQPSDLPADARSLPELFARVAAVRGDAPAVAGGGEQLGYAELDRRAGAVAARLTAAGLGRGDLVGVLLERSHRAPAWILGVLKSGAAYVPLDPSYPADRLRFMAGDAGLAALVGDPDRAAACGLDALPVIDPVIDPVAAAPALDGAAPGPDDPAYVIYTSGSTGVPKGCVVTHGNVLELLRATLPLFELGTGDRWTLFHSASFDFAVWELWGAWATGATAVPVPAATAQAPEDFLRLLVEERITVLNQVPSAFRHLAREYADSGAPATALRYVVFGGESVDLDVVRGFLAAAAAAPGPAPVMVNMYGITEITVHATHLVLTPEQLAGRTASPIGRPLPHLAIELRDDALRLVPDGETGEMWVAGSGVADGYLNRPELTAERFRVLDSRRMYRTGDLARRLPDGGLAYLGRNDQQVKLRGHRVELGEVEAGLRAAPQVRDAAALVVRDGAGNELLTALVVPAGPGALDVAALRRHARATMPAQLVPNRFHPVDELPLTSSGKLDRKVLAELAPRAGARRARVLVLDPIDPGALDELRRRHDVTVALRPPVEDLLRLVRDQEVIVLRSGVRLDAPVIAAAERLRVIARAGSGIDNIDVEAARAAGATVFNIPAVSAPAVAELALGLMLTVGRHLALADRQVRSGIWNKAALSGVELGGKTLGLIGYGRIGSRIAALGRALGMRVLVDVARPDADRRHELERLDYELAPLKTLLPASDVVCLAVPLTDRTHHLIDAAALAAMKPTSLLVNVSRGLVVDEDALYEALAEGRIAGAGLDVVAEEGRPNRLHELDNVVITPHIGAMSVDSQVRIGRILVDSVAAALAGQEVPNQC</sequence>
<evidence type="ECO:0000256" key="3">
    <source>
        <dbReference type="ARBA" id="ARBA00022553"/>
    </source>
</evidence>
<dbReference type="InterPro" id="IPR036291">
    <property type="entry name" value="NAD(P)-bd_dom_sf"/>
</dbReference>
<keyword evidence="3" id="KW-0597">Phosphoprotein</keyword>
<dbReference type="EMBL" id="JBHSOF010000035">
    <property type="protein sequence ID" value="MFC5666057.1"/>
    <property type="molecule type" value="Genomic_DNA"/>
</dbReference>
<dbReference type="SUPFAM" id="SSF56801">
    <property type="entry name" value="Acetyl-CoA synthetase-like"/>
    <property type="match status" value="1"/>
</dbReference>
<keyword evidence="10" id="KW-1185">Reference proteome</keyword>
<dbReference type="Pfam" id="PF00389">
    <property type="entry name" value="2-Hacid_dh"/>
    <property type="match status" value="1"/>
</dbReference>
<organism evidence="9 10">
    <name type="scientific">Kitasatospora misakiensis</name>
    <dbReference type="NCBI Taxonomy" id="67330"/>
    <lineage>
        <taxon>Bacteria</taxon>
        <taxon>Bacillati</taxon>
        <taxon>Actinomycetota</taxon>
        <taxon>Actinomycetes</taxon>
        <taxon>Kitasatosporales</taxon>
        <taxon>Streptomycetaceae</taxon>
        <taxon>Kitasatospora</taxon>
    </lineage>
</organism>
<evidence type="ECO:0000259" key="8">
    <source>
        <dbReference type="Pfam" id="PF13193"/>
    </source>
</evidence>
<evidence type="ECO:0000259" key="6">
    <source>
        <dbReference type="Pfam" id="PF00501"/>
    </source>
</evidence>
<dbReference type="Pfam" id="PF02826">
    <property type="entry name" value="2-Hacid_dh_C"/>
    <property type="match status" value="1"/>
</dbReference>
<dbReference type="InterPro" id="IPR029753">
    <property type="entry name" value="D-isomer_DH_CS"/>
</dbReference>
<evidence type="ECO:0000313" key="9">
    <source>
        <dbReference type="EMBL" id="MFC5666057.1"/>
    </source>
</evidence>
<dbReference type="InterPro" id="IPR042099">
    <property type="entry name" value="ANL_N_sf"/>
</dbReference>
<protein>
    <submittedName>
        <fullName evidence="9">Amino acid adenylation domain-containing protein</fullName>
    </submittedName>
</protein>
<dbReference type="Gene3D" id="3.40.50.720">
    <property type="entry name" value="NAD(P)-binding Rossmann-like Domain"/>
    <property type="match status" value="2"/>
</dbReference>
<dbReference type="InterPro" id="IPR045851">
    <property type="entry name" value="AMP-bd_C_sf"/>
</dbReference>
<dbReference type="InterPro" id="IPR000873">
    <property type="entry name" value="AMP-dep_synth/lig_dom"/>
</dbReference>
<dbReference type="NCBIfam" id="TIGR01733">
    <property type="entry name" value="AA-adenyl-dom"/>
    <property type="match status" value="1"/>
</dbReference>
<dbReference type="Pfam" id="PF00501">
    <property type="entry name" value="AMP-binding"/>
    <property type="match status" value="1"/>
</dbReference>
<accession>A0ABW0X679</accession>
<keyword evidence="2" id="KW-0596">Phosphopantetheine</keyword>
<dbReference type="InterPro" id="IPR025110">
    <property type="entry name" value="AMP-bd_C"/>
</dbReference>
<feature type="domain" description="D-isomer specific 2-hydroxyacid dehydrogenase catalytic" evidence="5">
    <location>
        <begin position="521"/>
        <end position="828"/>
    </location>
</feature>
<dbReference type="Proteomes" id="UP001595975">
    <property type="component" value="Unassembled WGS sequence"/>
</dbReference>
<evidence type="ECO:0000256" key="4">
    <source>
        <dbReference type="ARBA" id="ARBA00023002"/>
    </source>
</evidence>
<evidence type="ECO:0000256" key="1">
    <source>
        <dbReference type="ARBA" id="ARBA00005854"/>
    </source>
</evidence>
<evidence type="ECO:0000259" key="5">
    <source>
        <dbReference type="Pfam" id="PF00389"/>
    </source>
</evidence>
<reference evidence="10" key="1">
    <citation type="journal article" date="2019" name="Int. J. Syst. Evol. Microbiol.">
        <title>The Global Catalogue of Microorganisms (GCM) 10K type strain sequencing project: providing services to taxonomists for standard genome sequencing and annotation.</title>
        <authorList>
            <consortium name="The Broad Institute Genomics Platform"/>
            <consortium name="The Broad Institute Genome Sequencing Center for Infectious Disease"/>
            <person name="Wu L."/>
            <person name="Ma J."/>
        </authorList>
    </citation>
    <scope>NUCLEOTIDE SEQUENCE [LARGE SCALE GENOMIC DNA]</scope>
    <source>
        <strain evidence="10">CGMCC 4.1437</strain>
    </source>
</reference>